<reference evidence="1" key="1">
    <citation type="journal article" date="2021" name="Proc. Natl. Acad. Sci. U.S.A.">
        <title>Three genomes in the algal genus Volvox reveal the fate of a haploid sex-determining region after a transition to homothallism.</title>
        <authorList>
            <person name="Yamamoto K."/>
            <person name="Hamaji T."/>
            <person name="Kawai-Toyooka H."/>
            <person name="Matsuzaki R."/>
            <person name="Takahashi F."/>
            <person name="Nishimura Y."/>
            <person name="Kawachi M."/>
            <person name="Noguchi H."/>
            <person name="Minakuchi Y."/>
            <person name="Umen J.G."/>
            <person name="Toyoda A."/>
            <person name="Nozaki H."/>
        </authorList>
    </citation>
    <scope>NUCLEOTIDE SEQUENCE</scope>
    <source>
        <strain evidence="1">NIES-3786</strain>
    </source>
</reference>
<dbReference type="EMBL" id="BNCP01000006">
    <property type="protein sequence ID" value="GIL74645.1"/>
    <property type="molecule type" value="Genomic_DNA"/>
</dbReference>
<name>A0A8J4C4S9_9CHLO</name>
<dbReference type="Proteomes" id="UP000747110">
    <property type="component" value="Unassembled WGS sequence"/>
</dbReference>
<keyword evidence="2" id="KW-1185">Reference proteome</keyword>
<gene>
    <name evidence="1" type="ORF">Vretifemale_4572</name>
</gene>
<sequence length="355" mass="37999">MAQCVLKRSALWAGLVAFIGLLARSFAVPRTACPRARGFDAVPDKLAFNSSRGFFGIVEPSEAGALCAKDQLCVSFDTLGIRHFLDTGKLIDSVGACTYIKHPCPHADGYKAIIKTKWSLTVEAKDTGSAVVMRHESAHAAGSHCNATTSCLAWSALGETLMLPSLTSEAAAIAAYISSGAAHGIRFENSQSEVCLYIKDPCPAKYGYTTYWGKNFVSATALHGVKSSKMSSAEVAEAFCKITPKCTAWNTKGEYAIGGVKSYESESDVCTYVKQPCPAVPGFTAYDRLTYPKSAAPDVRYNTSNFVDIVMHCSADHNCAAFNTLRQIWPPAVAEAAPSVPFPGMCTFVKLPGLR</sequence>
<dbReference type="AlphaFoldDB" id="A0A8J4C4S9"/>
<evidence type="ECO:0000313" key="1">
    <source>
        <dbReference type="EMBL" id="GIL74645.1"/>
    </source>
</evidence>
<organism evidence="1 2">
    <name type="scientific">Volvox reticuliferus</name>
    <dbReference type="NCBI Taxonomy" id="1737510"/>
    <lineage>
        <taxon>Eukaryota</taxon>
        <taxon>Viridiplantae</taxon>
        <taxon>Chlorophyta</taxon>
        <taxon>core chlorophytes</taxon>
        <taxon>Chlorophyceae</taxon>
        <taxon>CS clade</taxon>
        <taxon>Chlamydomonadales</taxon>
        <taxon>Volvocaceae</taxon>
        <taxon>Volvox</taxon>
    </lineage>
</organism>
<comment type="caution">
    <text evidence="1">The sequence shown here is derived from an EMBL/GenBank/DDBJ whole genome shotgun (WGS) entry which is preliminary data.</text>
</comment>
<evidence type="ECO:0000313" key="2">
    <source>
        <dbReference type="Proteomes" id="UP000747110"/>
    </source>
</evidence>
<proteinExistence type="predicted"/>
<accession>A0A8J4C4S9</accession>
<protein>
    <submittedName>
        <fullName evidence="1">Uncharacterized protein</fullName>
    </submittedName>
</protein>